<reference evidence="1 2" key="1">
    <citation type="journal article" date="2013" name="Nat. Commun.">
        <title>The evolution and pathogenic mechanisms of the rice sheath blight pathogen.</title>
        <authorList>
            <person name="Zheng A."/>
            <person name="Lin R."/>
            <person name="Xu L."/>
            <person name="Qin P."/>
            <person name="Tang C."/>
            <person name="Ai P."/>
            <person name="Zhang D."/>
            <person name="Liu Y."/>
            <person name="Sun Z."/>
            <person name="Feng H."/>
            <person name="Wang Y."/>
            <person name="Chen Y."/>
            <person name="Liang X."/>
            <person name="Fu R."/>
            <person name="Li Q."/>
            <person name="Zhang J."/>
            <person name="Yu X."/>
            <person name="Xie Z."/>
            <person name="Ding L."/>
            <person name="Guan P."/>
            <person name="Tang J."/>
            <person name="Liang Y."/>
            <person name="Wang S."/>
            <person name="Deng Q."/>
            <person name="Li S."/>
            <person name="Zhu J."/>
            <person name="Wang L."/>
            <person name="Liu H."/>
            <person name="Li P."/>
        </authorList>
    </citation>
    <scope>NUCLEOTIDE SEQUENCE [LARGE SCALE GENOMIC DNA]</scope>
    <source>
        <strain evidence="2">AG-1 IA</strain>
    </source>
</reference>
<dbReference type="AlphaFoldDB" id="L8WYF7"/>
<gene>
    <name evidence="1" type="ORF">AG1IA_04583</name>
</gene>
<protein>
    <submittedName>
        <fullName evidence="1">Uncharacterized protein</fullName>
    </submittedName>
</protein>
<evidence type="ECO:0000313" key="1">
    <source>
        <dbReference type="EMBL" id="ELU41394.1"/>
    </source>
</evidence>
<dbReference type="HOGENOM" id="CLU_2238420_0_0_1"/>
<keyword evidence="2" id="KW-1185">Reference proteome</keyword>
<organism evidence="1 2">
    <name type="scientific">Thanatephorus cucumeris (strain AG1-IA)</name>
    <name type="common">Rice sheath blight fungus</name>
    <name type="synonym">Rhizoctonia solani</name>
    <dbReference type="NCBI Taxonomy" id="983506"/>
    <lineage>
        <taxon>Eukaryota</taxon>
        <taxon>Fungi</taxon>
        <taxon>Dikarya</taxon>
        <taxon>Basidiomycota</taxon>
        <taxon>Agaricomycotina</taxon>
        <taxon>Agaricomycetes</taxon>
        <taxon>Cantharellales</taxon>
        <taxon>Ceratobasidiaceae</taxon>
        <taxon>Rhizoctonia</taxon>
        <taxon>Rhizoctonia solani AG-1</taxon>
    </lineage>
</organism>
<dbReference type="Proteomes" id="UP000011668">
    <property type="component" value="Unassembled WGS sequence"/>
</dbReference>
<accession>L8WYF7</accession>
<name>L8WYF7_THACA</name>
<evidence type="ECO:0000313" key="2">
    <source>
        <dbReference type="Proteomes" id="UP000011668"/>
    </source>
</evidence>
<sequence length="105" mass="12556">MGMREWVRLRRCPRRWRRWRACFRNPHLGHLVQQRPCHIATLSPVLFVFQVALHIHKLGTSRRINFGNTSYSIPRESQFGHSPLARCHAQVQSGSHYTQWEQRSR</sequence>
<comment type="caution">
    <text evidence="1">The sequence shown here is derived from an EMBL/GenBank/DDBJ whole genome shotgun (WGS) entry which is preliminary data.</text>
</comment>
<proteinExistence type="predicted"/>
<dbReference type="EMBL" id="AFRT01001065">
    <property type="protein sequence ID" value="ELU41394.1"/>
    <property type="molecule type" value="Genomic_DNA"/>
</dbReference>